<keyword evidence="2" id="KW-1185">Reference proteome</keyword>
<name>A0A2H3DZX9_ARMGA</name>
<sequence length="103" mass="11422">MFLLEGFSPELKECAAQLSLTQVAYQVYGLCVDALQTAAPSHVPAILQDANLSLQRSTQALYLQSYARLSRLDFGTKHRFMAGYSRASPPPFCMTDRTACCRL</sequence>
<dbReference type="OrthoDB" id="360653at2759"/>
<dbReference type="AlphaFoldDB" id="A0A2H3DZX9"/>
<dbReference type="STRING" id="47427.A0A2H3DZX9"/>
<accession>A0A2H3DZX9</accession>
<dbReference type="InParanoid" id="A0A2H3DZX9"/>
<evidence type="ECO:0000313" key="1">
    <source>
        <dbReference type="EMBL" id="PBK93863.1"/>
    </source>
</evidence>
<organism evidence="1 2">
    <name type="scientific">Armillaria gallica</name>
    <name type="common">Bulbous honey fungus</name>
    <name type="synonym">Armillaria bulbosa</name>
    <dbReference type="NCBI Taxonomy" id="47427"/>
    <lineage>
        <taxon>Eukaryota</taxon>
        <taxon>Fungi</taxon>
        <taxon>Dikarya</taxon>
        <taxon>Basidiomycota</taxon>
        <taxon>Agaricomycotina</taxon>
        <taxon>Agaricomycetes</taxon>
        <taxon>Agaricomycetidae</taxon>
        <taxon>Agaricales</taxon>
        <taxon>Marasmiineae</taxon>
        <taxon>Physalacriaceae</taxon>
        <taxon>Armillaria</taxon>
    </lineage>
</organism>
<dbReference type="Proteomes" id="UP000217790">
    <property type="component" value="Unassembled WGS sequence"/>
</dbReference>
<proteinExistence type="predicted"/>
<protein>
    <submittedName>
        <fullName evidence="1">Uncharacterized protein</fullName>
    </submittedName>
</protein>
<evidence type="ECO:0000313" key="2">
    <source>
        <dbReference type="Proteomes" id="UP000217790"/>
    </source>
</evidence>
<dbReference type="EMBL" id="KZ293655">
    <property type="protein sequence ID" value="PBK93863.1"/>
    <property type="molecule type" value="Genomic_DNA"/>
</dbReference>
<gene>
    <name evidence="1" type="ORF">ARMGADRAFT_108290</name>
</gene>
<reference evidence="2" key="1">
    <citation type="journal article" date="2017" name="Nat. Ecol. Evol.">
        <title>Genome expansion and lineage-specific genetic innovations in the forest pathogenic fungi Armillaria.</title>
        <authorList>
            <person name="Sipos G."/>
            <person name="Prasanna A.N."/>
            <person name="Walter M.C."/>
            <person name="O'Connor E."/>
            <person name="Balint B."/>
            <person name="Krizsan K."/>
            <person name="Kiss B."/>
            <person name="Hess J."/>
            <person name="Varga T."/>
            <person name="Slot J."/>
            <person name="Riley R."/>
            <person name="Boka B."/>
            <person name="Rigling D."/>
            <person name="Barry K."/>
            <person name="Lee J."/>
            <person name="Mihaltcheva S."/>
            <person name="LaButti K."/>
            <person name="Lipzen A."/>
            <person name="Waldron R."/>
            <person name="Moloney N.M."/>
            <person name="Sperisen C."/>
            <person name="Kredics L."/>
            <person name="Vagvoelgyi C."/>
            <person name="Patrignani A."/>
            <person name="Fitzpatrick D."/>
            <person name="Nagy I."/>
            <person name="Doyle S."/>
            <person name="Anderson J.B."/>
            <person name="Grigoriev I.V."/>
            <person name="Gueldener U."/>
            <person name="Muensterkoetter M."/>
            <person name="Nagy L.G."/>
        </authorList>
    </citation>
    <scope>NUCLEOTIDE SEQUENCE [LARGE SCALE GENOMIC DNA]</scope>
    <source>
        <strain evidence="2">Ar21-2</strain>
    </source>
</reference>